<keyword evidence="7" id="KW-1185">Reference proteome</keyword>
<dbReference type="PROSITE" id="PS01117">
    <property type="entry name" value="HTH_MARR_1"/>
    <property type="match status" value="1"/>
</dbReference>
<evidence type="ECO:0000256" key="2">
    <source>
        <dbReference type="ARBA" id="ARBA00023015"/>
    </source>
</evidence>
<accession>A0ABY6BHH6</accession>
<sequence>MEFLADLGLLALGSRMKALSDRLYGIADEVYRLRGCPVQGRWFPLLRLLHDKGPQTVGAIAAAIGQTHSAVSQLADKLVREDWLTVVPGESDRRCRYLALTDKARDAIREARPAWRALIEELGERCASADVDILQALARFEGVLDEGLAGRVAERCSATDAAQVRIEGFQPALREHFYRLNADWLRKYFYLEEIDHRVLSQPETEILAGGGEIFFALIGETVVGTCALLQESAGTFELTKMAVDERYQGRGIGRKLLAAAIAAFQKRGGKTLFLESSTRLKPALALYESMGFVHQPALKPDSHYSRSDVYMIWQAPAAPRRRRRAADRMADGA</sequence>
<proteinExistence type="predicted"/>
<dbReference type="Gene3D" id="3.40.630.30">
    <property type="match status" value="1"/>
</dbReference>
<dbReference type="PROSITE" id="PS51186">
    <property type="entry name" value="GNAT"/>
    <property type="match status" value="1"/>
</dbReference>
<reference evidence="6" key="1">
    <citation type="submission" date="2022-09" db="EMBL/GenBank/DDBJ databases">
        <title>Tahibacter sp. nov., isolated from a fresh water.</title>
        <authorList>
            <person name="Baek J.H."/>
            <person name="Lee J.K."/>
            <person name="Kim J.M."/>
            <person name="Jeon C.O."/>
        </authorList>
    </citation>
    <scope>NUCLEOTIDE SEQUENCE</scope>
    <source>
        <strain evidence="6">W38</strain>
    </source>
</reference>
<evidence type="ECO:0000259" key="5">
    <source>
        <dbReference type="PROSITE" id="PS51186"/>
    </source>
</evidence>
<dbReference type="InterPro" id="IPR000182">
    <property type="entry name" value="GNAT_dom"/>
</dbReference>
<dbReference type="SUPFAM" id="SSF46785">
    <property type="entry name" value="Winged helix' DNA-binding domain"/>
    <property type="match status" value="1"/>
</dbReference>
<dbReference type="Proteomes" id="UP001064632">
    <property type="component" value="Chromosome"/>
</dbReference>
<protein>
    <submittedName>
        <fullName evidence="6">Bifunctional helix-turn-helix transcriptional regulator/GNAT family N-acetyltransferase</fullName>
    </submittedName>
</protein>
<evidence type="ECO:0000313" key="7">
    <source>
        <dbReference type="Proteomes" id="UP001064632"/>
    </source>
</evidence>
<dbReference type="InterPro" id="IPR023187">
    <property type="entry name" value="Tscrpt_reg_MarR-type_CS"/>
</dbReference>
<dbReference type="InterPro" id="IPR036388">
    <property type="entry name" value="WH-like_DNA-bd_sf"/>
</dbReference>
<evidence type="ECO:0000313" key="6">
    <source>
        <dbReference type="EMBL" id="UXI68962.1"/>
    </source>
</evidence>
<gene>
    <name evidence="6" type="ORF">N4264_04730</name>
</gene>
<dbReference type="CDD" id="cd04301">
    <property type="entry name" value="NAT_SF"/>
    <property type="match status" value="1"/>
</dbReference>
<dbReference type="SMART" id="SM00347">
    <property type="entry name" value="HTH_MARR"/>
    <property type="match status" value="1"/>
</dbReference>
<dbReference type="InterPro" id="IPR016181">
    <property type="entry name" value="Acyl_CoA_acyltransferase"/>
</dbReference>
<keyword evidence="1" id="KW-0808">Transferase</keyword>
<feature type="domain" description="N-acetyltransferase" evidence="5">
    <location>
        <begin position="164"/>
        <end position="316"/>
    </location>
</feature>
<dbReference type="InterPro" id="IPR050769">
    <property type="entry name" value="NAT_camello-type"/>
</dbReference>
<dbReference type="RefSeq" id="WP_261695920.1">
    <property type="nucleotide sequence ID" value="NZ_CP104694.1"/>
</dbReference>
<dbReference type="Gene3D" id="1.10.10.10">
    <property type="entry name" value="Winged helix-like DNA-binding domain superfamily/Winged helix DNA-binding domain"/>
    <property type="match status" value="1"/>
</dbReference>
<dbReference type="PANTHER" id="PTHR13947:SF37">
    <property type="entry name" value="LD18367P"/>
    <property type="match status" value="1"/>
</dbReference>
<evidence type="ECO:0000256" key="4">
    <source>
        <dbReference type="ARBA" id="ARBA00023163"/>
    </source>
</evidence>
<dbReference type="SUPFAM" id="SSF55729">
    <property type="entry name" value="Acyl-CoA N-acyltransferases (Nat)"/>
    <property type="match status" value="1"/>
</dbReference>
<evidence type="ECO:0000256" key="3">
    <source>
        <dbReference type="ARBA" id="ARBA00023125"/>
    </source>
</evidence>
<keyword evidence="4" id="KW-0804">Transcription</keyword>
<dbReference type="EMBL" id="CP104694">
    <property type="protein sequence ID" value="UXI68962.1"/>
    <property type="molecule type" value="Genomic_DNA"/>
</dbReference>
<dbReference type="InterPro" id="IPR000835">
    <property type="entry name" value="HTH_MarR-typ"/>
</dbReference>
<dbReference type="InterPro" id="IPR036390">
    <property type="entry name" value="WH_DNA-bd_sf"/>
</dbReference>
<organism evidence="6 7">
    <name type="scientific">Tahibacter amnicola</name>
    <dbReference type="NCBI Taxonomy" id="2976241"/>
    <lineage>
        <taxon>Bacteria</taxon>
        <taxon>Pseudomonadati</taxon>
        <taxon>Pseudomonadota</taxon>
        <taxon>Gammaproteobacteria</taxon>
        <taxon>Lysobacterales</taxon>
        <taxon>Rhodanobacteraceae</taxon>
        <taxon>Tahibacter</taxon>
    </lineage>
</organism>
<keyword evidence="2" id="KW-0805">Transcription regulation</keyword>
<evidence type="ECO:0000256" key="1">
    <source>
        <dbReference type="ARBA" id="ARBA00022679"/>
    </source>
</evidence>
<keyword evidence="3" id="KW-0238">DNA-binding</keyword>
<dbReference type="Pfam" id="PF12802">
    <property type="entry name" value="MarR_2"/>
    <property type="match status" value="1"/>
</dbReference>
<dbReference type="PANTHER" id="PTHR13947">
    <property type="entry name" value="GNAT FAMILY N-ACETYLTRANSFERASE"/>
    <property type="match status" value="1"/>
</dbReference>
<name>A0ABY6BHH6_9GAMM</name>
<dbReference type="Pfam" id="PF00583">
    <property type="entry name" value="Acetyltransf_1"/>
    <property type="match status" value="1"/>
</dbReference>